<evidence type="ECO:0000256" key="1">
    <source>
        <dbReference type="ARBA" id="ARBA00004496"/>
    </source>
</evidence>
<name>A0A0F4KPA1_9LACO</name>
<protein>
    <recommendedName>
        <fullName evidence="12">UvrABC system protein A</fullName>
    </recommendedName>
    <alternativeName>
        <fullName evidence="13">Excinuclease ABC subunit A</fullName>
    </alternativeName>
</protein>
<keyword evidence="3" id="KW-0677">Repeat</keyword>
<dbReference type="InterPro" id="IPR017871">
    <property type="entry name" value="ABC_transporter-like_CS"/>
</dbReference>
<keyword evidence="7" id="KW-0067">ATP-binding</keyword>
<dbReference type="InterPro" id="IPR003439">
    <property type="entry name" value="ABC_transporter-like_ATP-bd"/>
</dbReference>
<keyword evidence="6" id="KW-0228">DNA excision</keyword>
<dbReference type="GO" id="GO:0016887">
    <property type="term" value="F:ATP hydrolysis activity"/>
    <property type="evidence" value="ECO:0007669"/>
    <property type="project" value="InterPro"/>
</dbReference>
<dbReference type="Proteomes" id="UP000033695">
    <property type="component" value="Unassembled WGS sequence"/>
</dbReference>
<keyword evidence="4" id="KW-0547">Nucleotide-binding</keyword>
<keyword evidence="10" id="KW-0234">DNA repair</keyword>
<dbReference type="HOGENOM" id="CLU_001370_2_1_9"/>
<evidence type="ECO:0000313" key="15">
    <source>
        <dbReference type="EMBL" id="KJY48477.1"/>
    </source>
</evidence>
<comment type="similarity">
    <text evidence="11">Belongs to the ABC transporter superfamily. UvrA family.</text>
</comment>
<feature type="domain" description="ABC transporter" evidence="14">
    <location>
        <begin position="437"/>
        <end position="743"/>
    </location>
</feature>
<evidence type="ECO:0000256" key="2">
    <source>
        <dbReference type="ARBA" id="ARBA00022490"/>
    </source>
</evidence>
<evidence type="ECO:0000256" key="6">
    <source>
        <dbReference type="ARBA" id="ARBA00022769"/>
    </source>
</evidence>
<evidence type="ECO:0000256" key="7">
    <source>
        <dbReference type="ARBA" id="ARBA00022840"/>
    </source>
</evidence>
<organism evidence="15 16">
    <name type="scientific">Bombilactobacillus mellis</name>
    <dbReference type="NCBI Taxonomy" id="1218508"/>
    <lineage>
        <taxon>Bacteria</taxon>
        <taxon>Bacillati</taxon>
        <taxon>Bacillota</taxon>
        <taxon>Bacilli</taxon>
        <taxon>Lactobacillales</taxon>
        <taxon>Lactobacillaceae</taxon>
        <taxon>Bombilactobacillus</taxon>
    </lineage>
</organism>
<evidence type="ECO:0000256" key="9">
    <source>
        <dbReference type="ARBA" id="ARBA00023125"/>
    </source>
</evidence>
<evidence type="ECO:0000256" key="8">
    <source>
        <dbReference type="ARBA" id="ARBA00022881"/>
    </source>
</evidence>
<keyword evidence="8" id="KW-0267">Excision nuclease</keyword>
<dbReference type="GO" id="GO:0006281">
    <property type="term" value="P:DNA repair"/>
    <property type="evidence" value="ECO:0007669"/>
    <property type="project" value="UniProtKB-KW"/>
</dbReference>
<dbReference type="STRING" id="1218508.JG29_08750"/>
<comment type="caution">
    <text evidence="15">The sequence shown here is derived from an EMBL/GenBank/DDBJ whole genome shotgun (WGS) entry which is preliminary data.</text>
</comment>
<evidence type="ECO:0000256" key="5">
    <source>
        <dbReference type="ARBA" id="ARBA00022763"/>
    </source>
</evidence>
<dbReference type="CDD" id="cd03270">
    <property type="entry name" value="ABC_UvrA_I"/>
    <property type="match status" value="1"/>
</dbReference>
<evidence type="ECO:0000256" key="3">
    <source>
        <dbReference type="ARBA" id="ARBA00022737"/>
    </source>
</evidence>
<dbReference type="GO" id="GO:0004518">
    <property type="term" value="F:nuclease activity"/>
    <property type="evidence" value="ECO:0007669"/>
    <property type="project" value="UniProtKB-KW"/>
</dbReference>
<dbReference type="EMBL" id="JXBZ01000008">
    <property type="protein sequence ID" value="KJY48477.1"/>
    <property type="molecule type" value="Genomic_DNA"/>
</dbReference>
<dbReference type="SUPFAM" id="SSF52540">
    <property type="entry name" value="P-loop containing nucleoside triphosphate hydrolases"/>
    <property type="match status" value="2"/>
</dbReference>
<dbReference type="PROSITE" id="PS00211">
    <property type="entry name" value="ABC_TRANSPORTER_1"/>
    <property type="match status" value="2"/>
</dbReference>
<dbReference type="PANTHER" id="PTHR43152:SF3">
    <property type="entry name" value="UVRABC SYSTEM PROTEIN A"/>
    <property type="match status" value="1"/>
</dbReference>
<accession>A0A0F4KPA1</accession>
<dbReference type="Gene3D" id="1.10.8.280">
    <property type="entry name" value="ABC transporter ATPase domain-like"/>
    <property type="match status" value="1"/>
</dbReference>
<dbReference type="Gene3D" id="3.40.50.300">
    <property type="entry name" value="P-loop containing nucleotide triphosphate hydrolases"/>
    <property type="match status" value="2"/>
</dbReference>
<dbReference type="PROSITE" id="PS50893">
    <property type="entry name" value="ABC_TRANSPORTER_2"/>
    <property type="match status" value="2"/>
</dbReference>
<keyword evidence="16" id="KW-1185">Reference proteome</keyword>
<dbReference type="OrthoDB" id="9809851at2"/>
<proteinExistence type="inferred from homology"/>
<keyword evidence="5" id="KW-0227">DNA damage</keyword>
<evidence type="ECO:0000256" key="13">
    <source>
        <dbReference type="ARBA" id="ARBA00042156"/>
    </source>
</evidence>
<dbReference type="InterPro" id="IPR027417">
    <property type="entry name" value="P-loop_NTPase"/>
</dbReference>
<gene>
    <name evidence="15" type="ORF">JG29_08750</name>
</gene>
<dbReference type="Gene3D" id="1.20.1580.10">
    <property type="entry name" value="ABC transporter ATPase like domain"/>
    <property type="match status" value="2"/>
</dbReference>
<keyword evidence="2" id="KW-0963">Cytoplasm</keyword>
<evidence type="ECO:0000256" key="11">
    <source>
        <dbReference type="ARBA" id="ARBA00038000"/>
    </source>
</evidence>
<comment type="subcellular location">
    <subcellularLocation>
        <location evidence="1">Cytoplasm</location>
    </subcellularLocation>
</comment>
<feature type="domain" description="ABC transporter" evidence="14">
    <location>
        <begin position="1"/>
        <end position="433"/>
    </location>
</feature>
<evidence type="ECO:0000259" key="14">
    <source>
        <dbReference type="PROSITE" id="PS50893"/>
    </source>
</evidence>
<dbReference type="SMART" id="SM00382">
    <property type="entry name" value="AAA"/>
    <property type="match status" value="2"/>
</dbReference>
<evidence type="ECO:0000313" key="16">
    <source>
        <dbReference type="Proteomes" id="UP000033695"/>
    </source>
</evidence>
<dbReference type="PANTHER" id="PTHR43152">
    <property type="entry name" value="UVRABC SYSTEM PROTEIN A"/>
    <property type="match status" value="1"/>
</dbReference>
<keyword evidence="9" id="KW-0238">DNA-binding</keyword>
<dbReference type="PATRIC" id="fig|1218508.4.peg.848"/>
<evidence type="ECO:0000256" key="4">
    <source>
        <dbReference type="ARBA" id="ARBA00022741"/>
    </source>
</evidence>
<dbReference type="Pfam" id="PF00005">
    <property type="entry name" value="ABC_tran"/>
    <property type="match status" value="1"/>
</dbReference>
<dbReference type="GO" id="GO:0005524">
    <property type="term" value="F:ATP binding"/>
    <property type="evidence" value="ECO:0007669"/>
    <property type="project" value="UniProtKB-KW"/>
</dbReference>
<dbReference type="RefSeq" id="WP_045922748.1">
    <property type="nucleotide sequence ID" value="NZ_JBHTHW010000008.1"/>
</dbReference>
<evidence type="ECO:0000256" key="10">
    <source>
        <dbReference type="ARBA" id="ARBA00023204"/>
    </source>
</evidence>
<dbReference type="GO" id="GO:0003677">
    <property type="term" value="F:DNA binding"/>
    <property type="evidence" value="ECO:0007669"/>
    <property type="project" value="UniProtKB-KW"/>
</dbReference>
<dbReference type="AlphaFoldDB" id="A0A0F4KPA1"/>
<reference evidence="15 16" key="1">
    <citation type="submission" date="2014-12" db="EMBL/GenBank/DDBJ databases">
        <title>Comparative genomics of the lactic acid bacteria isolated from the honey bee gut.</title>
        <authorList>
            <person name="Ellegaard K.M."/>
            <person name="Tamarit D."/>
            <person name="Javelind E."/>
            <person name="Olofsson T."/>
            <person name="Andersson S.G."/>
            <person name="Vasquez A."/>
        </authorList>
    </citation>
    <scope>NUCLEOTIDE SEQUENCE [LARGE SCALE GENOMIC DNA]</scope>
    <source>
        <strain evidence="15 16">Hon2</strain>
    </source>
</reference>
<evidence type="ECO:0000256" key="12">
    <source>
        <dbReference type="ARBA" id="ARBA00039316"/>
    </source>
</evidence>
<dbReference type="InterPro" id="IPR003593">
    <property type="entry name" value="AAA+_ATPase"/>
</dbReference>
<dbReference type="GO" id="GO:0005737">
    <property type="term" value="C:cytoplasm"/>
    <property type="evidence" value="ECO:0007669"/>
    <property type="project" value="UniProtKB-SubCell"/>
</dbReference>
<sequence length="747" mass="82767">MVNENIIVQGARTNNLKNISVEIPKRKITVITGVSGAGKSSLAFGTIAAASQRQVNKTYSAYVQQLLPQFLEPEVTRIKNLPFTLVVDQKGIGNNRRSTLGTYTDIYSALRLLFSRIAQPFIGYSMNYSFNNPAGMCPRCEGLGQIRTIETNKLLNFEKSLNEGAIDFPTFQPGGWRLSRYTEAGFFDNNLPLNKWSAQKLELLLYGKRQTPPHPTANWHKSAFYVGLIPRIQQTFLNKNNTQYQQELQHIVKIGVCPVCHGQRLKPQALEALINNKNIADCSALSLVDLYQWLGSITNSSVQTIIEELQGKLDNLITAGLGYLSLERTTSSLSGGESQRVKLANYLNSGLADLLYIFDEPSVGLHAFDLLKVINIFQRLRAQGNTVLINDHDPQIIAMADHIINLGESAGNRGGYVTFSGSYSDLKNSSTLTGASLRNLGTLKSTYQPIAEFYQINNVTQNNLQNINVKIPQQNLTAITGVAGSGKSSLISAFKRQYPQTAVLNQHLISGSNRSNVLTYLNIFDPLRRYFAQQTQQSLGLFSFNSQGACPICKGKGVLKMDLAYMGSSVSICEACHGQRYAQKALKLRVQGVNIAEAMNLNPQSFSQKFPFLQTAMQILQQVGLGYIKLNQALDTFSGGELQRLKLARFLLKRTSDILVLDEPTSGLHESNIQELIVLLQALIQKYQLTIIVIEHNLRLIGQADWVVDLGPCAGAQGGKILFSGRPWELFNQGKTLTARALQQYFK</sequence>